<keyword evidence="2" id="KW-0812">Transmembrane</keyword>
<keyword evidence="4" id="KW-1185">Reference proteome</keyword>
<feature type="region of interest" description="Disordered" evidence="1">
    <location>
        <begin position="468"/>
        <end position="503"/>
    </location>
</feature>
<feature type="transmembrane region" description="Helical" evidence="2">
    <location>
        <begin position="67"/>
        <end position="85"/>
    </location>
</feature>
<dbReference type="RefSeq" id="XP_042925639.1">
    <property type="nucleotide sequence ID" value="XM_043060510.1"/>
</dbReference>
<evidence type="ECO:0000313" key="4">
    <source>
        <dbReference type="Proteomes" id="UP000006906"/>
    </source>
</evidence>
<dbReference type="EMBL" id="CM008964">
    <property type="protein sequence ID" value="PNW84602.1"/>
    <property type="molecule type" value="Genomic_DNA"/>
</dbReference>
<evidence type="ECO:0000256" key="2">
    <source>
        <dbReference type="SAM" id="Phobius"/>
    </source>
</evidence>
<dbReference type="KEGG" id="cre:CHLRE_03g150800v5"/>
<feature type="compositionally biased region" description="Gly residues" evidence="1">
    <location>
        <begin position="2158"/>
        <end position="2168"/>
    </location>
</feature>
<feature type="transmembrane region" description="Helical" evidence="2">
    <location>
        <begin position="1929"/>
        <end position="1954"/>
    </location>
</feature>
<feature type="region of interest" description="Disordered" evidence="1">
    <location>
        <begin position="573"/>
        <end position="606"/>
    </location>
</feature>
<evidence type="ECO:0000313" key="3">
    <source>
        <dbReference type="EMBL" id="PNW84602.1"/>
    </source>
</evidence>
<keyword evidence="2" id="KW-0472">Membrane</keyword>
<feature type="compositionally biased region" description="Low complexity" evidence="1">
    <location>
        <begin position="729"/>
        <end position="749"/>
    </location>
</feature>
<feature type="transmembrane region" description="Helical" evidence="2">
    <location>
        <begin position="284"/>
        <end position="305"/>
    </location>
</feature>
<feature type="transmembrane region" description="Helical" evidence="2">
    <location>
        <begin position="128"/>
        <end position="150"/>
    </location>
</feature>
<accession>A0A2K3DVQ9</accession>
<organism evidence="3 4">
    <name type="scientific">Chlamydomonas reinhardtii</name>
    <name type="common">Chlamydomonas smithii</name>
    <dbReference type="NCBI Taxonomy" id="3055"/>
    <lineage>
        <taxon>Eukaryota</taxon>
        <taxon>Viridiplantae</taxon>
        <taxon>Chlorophyta</taxon>
        <taxon>core chlorophytes</taxon>
        <taxon>Chlorophyceae</taxon>
        <taxon>CS clade</taxon>
        <taxon>Chlamydomonadales</taxon>
        <taxon>Chlamydomonadaceae</taxon>
        <taxon>Chlamydomonas</taxon>
    </lineage>
</organism>
<dbReference type="PANTHER" id="PTHR34211">
    <property type="entry name" value="CALCINEURIN-LIKE METALLO-PHOSPHOESTERASE SUPERFAMILY PROTEIN"/>
    <property type="match status" value="1"/>
</dbReference>
<dbReference type="PANTHER" id="PTHR34211:SF3">
    <property type="entry name" value="CALCINEURIN-LIKE METALLO-PHOSPHOESTERASE SUPERFAMILY PROTEIN"/>
    <property type="match status" value="1"/>
</dbReference>
<feature type="region of interest" description="Disordered" evidence="1">
    <location>
        <begin position="1349"/>
        <end position="1465"/>
    </location>
</feature>
<feature type="compositionally biased region" description="Low complexity" evidence="1">
    <location>
        <begin position="1396"/>
        <end position="1412"/>
    </location>
</feature>
<feature type="compositionally biased region" description="Low complexity" evidence="1">
    <location>
        <begin position="573"/>
        <end position="600"/>
    </location>
</feature>
<evidence type="ECO:0008006" key="5">
    <source>
        <dbReference type="Google" id="ProtNLM"/>
    </source>
</evidence>
<feature type="compositionally biased region" description="Low complexity" evidence="1">
    <location>
        <begin position="1678"/>
        <end position="1690"/>
    </location>
</feature>
<feature type="transmembrane region" description="Helical" evidence="2">
    <location>
        <begin position="1847"/>
        <end position="1867"/>
    </location>
</feature>
<dbReference type="Proteomes" id="UP000006906">
    <property type="component" value="Chromosome 3"/>
</dbReference>
<feature type="compositionally biased region" description="Gly residues" evidence="1">
    <location>
        <begin position="1093"/>
        <end position="1102"/>
    </location>
</feature>
<feature type="region of interest" description="Disordered" evidence="1">
    <location>
        <begin position="2153"/>
        <end position="2200"/>
    </location>
</feature>
<dbReference type="FunCoup" id="A0A2K3DVQ9">
    <property type="interactions" value="138"/>
</dbReference>
<feature type="region of interest" description="Disordered" evidence="1">
    <location>
        <begin position="847"/>
        <end position="904"/>
    </location>
</feature>
<feature type="compositionally biased region" description="Gly residues" evidence="1">
    <location>
        <begin position="480"/>
        <end position="493"/>
    </location>
</feature>
<dbReference type="InParanoid" id="A0A2K3DVQ9"/>
<feature type="transmembrane region" description="Helical" evidence="2">
    <location>
        <begin position="2052"/>
        <end position="2073"/>
    </location>
</feature>
<dbReference type="Gramene" id="PNW84602">
    <property type="protein sequence ID" value="PNW84602"/>
    <property type="gene ID" value="CHLRE_03g150800v5"/>
</dbReference>
<feature type="compositionally biased region" description="Low complexity" evidence="1">
    <location>
        <begin position="1353"/>
        <end position="1377"/>
    </location>
</feature>
<feature type="region of interest" description="Disordered" evidence="1">
    <location>
        <begin position="719"/>
        <end position="761"/>
    </location>
</feature>
<dbReference type="GeneID" id="5721145"/>
<dbReference type="SUPFAM" id="SSF56300">
    <property type="entry name" value="Metallo-dependent phosphatases"/>
    <property type="match status" value="1"/>
</dbReference>
<dbReference type="InterPro" id="IPR029052">
    <property type="entry name" value="Metallo-depent_PP-like"/>
</dbReference>
<feature type="transmembrane region" description="Helical" evidence="2">
    <location>
        <begin position="36"/>
        <end position="55"/>
    </location>
</feature>
<feature type="transmembrane region" description="Helical" evidence="2">
    <location>
        <begin position="1791"/>
        <end position="1816"/>
    </location>
</feature>
<dbReference type="OrthoDB" id="1883418at2759"/>
<feature type="transmembrane region" description="Helical" evidence="2">
    <location>
        <begin position="97"/>
        <end position="116"/>
    </location>
</feature>
<protein>
    <recommendedName>
        <fullName evidence="5">Calcineurin-like phosphoesterase domain-containing protein</fullName>
    </recommendedName>
</protein>
<sequence>MAPAQPGGRPGLALPHLWPAPPPPPPLYSQFEHTHLAAYLVGTFAVVCLFSDSAQNLIERHQLNRKWILLYGLLCLFAYMYARPFIRVGLGSAKRGFINFSTLYIVWLCSAVFYHLPSLASLGLDVRADVSFLIVVFLASLAALTVLAALHTAAVSLRLLPRSAYLPTATASVIAAGGPASALGSGGGLRHHPYGAPPGAPARPRASSGGGAGLRSGLGPVGMSAPGMGMGMGMGMGGAAATRGVAAVGAAGGRAAGVGAGAGAAGSRGTATGGSEFFRGLRELWVVLLLNAAIIAVACSTYYTFCGNGRFVVSPGRTPPLKAAVCSKWLHPILTSEYPRFSSWMLYGEGSGLGLDMGNATAAGGGSSRNGSSSSSSSSGSGSFISVDFPLDGEGVKDVPAGDVLSPVFSMWVTLVAVYVANILAGQPGQVMGMLAGGGYGSGGGGVDSVNRRRTVSQGTLMHARSMPLGSRYGRSSASGMGGEGEDGAGGAAAGSRASPGLKMRRVPSYRRIASSERLAAVAASFGAAATAPATGPAVAAAVGLAEGPTGGVDVPAAAATAAPETAAAAATATATSAAAEPPSPAPSLSSINGSSSASGRKARGRQLDVRRLISKVGSAGSSSAGGAGAGSSSAGVVGGLRGRLASLAASTGRLRRAAADYVHDNIPALPAIIDTVRTGMAALEPSRLAAELGAASGLPPELAAALARGSSFSGTSRACGGGGGGGAAQATESAGARGQAAGASGSDSVTGGSPGSLSASASATNLERLAGPMVGVTHSAPAAAAMGAGAGTAAVAAGAGALGSGVAARALPAAEGGAVPAAAAGSKPGAVGTAAGGALGVVTAASGVAQPPPHPQQQQQRHTSRQANGAGSARAANGGAVPGLTGGGGGGGGAPSTLDPAPQPDFLEMVPWYSGTSADIIKTGFDLMVSVKLFLGRFDMRTMQAATAASMADSFNDTPAEGDGFTYEHLDDRQELWLDFIADTGDGGNPTYTVAAALAAPTLTVSVPEQLLPPPGSNTSLAAAVAAAAPPPPRHMAVAARGGAATAAATAAEGSKLTSASSAPVAALDALDVGGFGGAAKSSRGKKLRQSGSGGGGGDAGDGSTATTSADTAATISLPRGQLMLIGGDLAYPNPSRDTYHQRLFRPFEYALPPPPHFHRGRLVVHKPDLPPVWGVQEAQLPGAGDLRGMSPRSSRHASAAALRRWGGPTCFAIPGNHDWIDGLETFTREIQHKGWMGGWLMPQEKSYFALRLPLGWWLFGFDLALVQDIDMQQYRYFANVVEQRMEPGDQVILMTHEPLWLLEWYWHRCLGANLRQLVRGHLRGRARLHLAGDLHFYMRHSWVQEQPPPAAAAAAEAEAGDSSSSGRRGSSPSPEAEAELPQVQQQQSGGGLGAAQTHTRASPFAPAAGAGRRREGAPPGGSSDEEEEDPRRPRSGGSGPVAGHIARSGSSSRHAMPLPPTALGVAGGAKAPLQPATGNAAIATAAVSAGSSGRVLQPITVPCSVGTPATAAADDAEFQDMNGGCSSPPAHTVLSRLPHPPALGVPRASRPAPGPCPGCQARAAWSRHPHDPEHLVVSGGGGAFLHPTHVFAAARFPAPHDPAADATAGLYAAVMQPCTCRVYSTDGGVYGGGGAAQAAPYGDYPPLPHGASPTASPPLHRYGAATSSGSGPPGSAPAALAHAGASPHRPGPGGGGVQGAAYGGYGHSYGAAAAGYGYGYSPEYGMGGYGGGGGDEYGGVAGGGISGYAALGPDGEYVCRAAYPSPRASLALGRKNLHLFRLKNTRFDVIGGVVYFLLVVSVLPRCSSHLAAVLEAESPAAAALHLLAAYLDTLAAIVGRSYVSAGALALIFGITLGMAAGGGVGTAKGPILTTPAKLVPPAGAGSDTGDGNGSGAAAASRIGEGGGGVAGLVRCLGPLLPARLGGWWLQVAFAAAHTLTHVSLAVWLVLLLELGVETCIRYEGLGADGPHSLYRWYRAYEQEHFPDPMGLRESLERWTLGLYPRALQLAMWVYDVPELIAVSRTAMCAAGGSLDAISRLQAVGYYTGMLAYYWLLATPAMGFVFGLYLYLSVCWCHVHFDEAFSSLREPGFKSFVRLHLRPDGHLELFTLALDEVPSRWQEDARWRGPQGGGCPGVAAHEAAFPSRWVPAADGTSAGGGHPGGSGAARRKGAPSRPPGSRGGSAAGNKGAAAAQQWPQWRLVDHLLVPRQQL</sequence>
<evidence type="ECO:0000256" key="1">
    <source>
        <dbReference type="SAM" id="MobiDB-lite"/>
    </source>
</evidence>
<feature type="compositionally biased region" description="Gly residues" evidence="1">
    <location>
        <begin position="881"/>
        <end position="895"/>
    </location>
</feature>
<keyword evidence="2" id="KW-1133">Transmembrane helix</keyword>
<feature type="compositionally biased region" description="Low complexity" evidence="1">
    <location>
        <begin position="857"/>
        <end position="880"/>
    </location>
</feature>
<feature type="region of interest" description="Disordered" evidence="1">
    <location>
        <begin position="1078"/>
        <end position="1109"/>
    </location>
</feature>
<proteinExistence type="predicted"/>
<reference evidence="3 4" key="1">
    <citation type="journal article" date="2007" name="Science">
        <title>The Chlamydomonas genome reveals the evolution of key animal and plant functions.</title>
        <authorList>
            <person name="Merchant S.S."/>
            <person name="Prochnik S.E."/>
            <person name="Vallon O."/>
            <person name="Harris E.H."/>
            <person name="Karpowicz S.J."/>
            <person name="Witman G.B."/>
            <person name="Terry A."/>
            <person name="Salamov A."/>
            <person name="Fritz-Laylin L.K."/>
            <person name="Marechal-Drouard L."/>
            <person name="Marshall W.F."/>
            <person name="Qu L.H."/>
            <person name="Nelson D.R."/>
            <person name="Sanderfoot A.A."/>
            <person name="Spalding M.H."/>
            <person name="Kapitonov V.V."/>
            <person name="Ren Q."/>
            <person name="Ferris P."/>
            <person name="Lindquist E."/>
            <person name="Shapiro H."/>
            <person name="Lucas S.M."/>
            <person name="Grimwood J."/>
            <person name="Schmutz J."/>
            <person name="Cardol P."/>
            <person name="Cerutti H."/>
            <person name="Chanfreau G."/>
            <person name="Chen C.L."/>
            <person name="Cognat V."/>
            <person name="Croft M.T."/>
            <person name="Dent R."/>
            <person name="Dutcher S."/>
            <person name="Fernandez E."/>
            <person name="Fukuzawa H."/>
            <person name="Gonzalez-Ballester D."/>
            <person name="Gonzalez-Halphen D."/>
            <person name="Hallmann A."/>
            <person name="Hanikenne M."/>
            <person name="Hippler M."/>
            <person name="Inwood W."/>
            <person name="Jabbari K."/>
            <person name="Kalanon M."/>
            <person name="Kuras R."/>
            <person name="Lefebvre P.A."/>
            <person name="Lemaire S.D."/>
            <person name="Lobanov A.V."/>
            <person name="Lohr M."/>
            <person name="Manuell A."/>
            <person name="Meier I."/>
            <person name="Mets L."/>
            <person name="Mittag M."/>
            <person name="Mittelmeier T."/>
            <person name="Moroney J.V."/>
            <person name="Moseley J."/>
            <person name="Napoli C."/>
            <person name="Nedelcu A.M."/>
            <person name="Niyogi K."/>
            <person name="Novoselov S.V."/>
            <person name="Paulsen I.T."/>
            <person name="Pazour G."/>
            <person name="Purton S."/>
            <person name="Ral J.P."/>
            <person name="Riano-Pachon D.M."/>
            <person name="Riekhof W."/>
            <person name="Rymarquis L."/>
            <person name="Schroda M."/>
            <person name="Stern D."/>
            <person name="Umen J."/>
            <person name="Willows R."/>
            <person name="Wilson N."/>
            <person name="Zimmer S.L."/>
            <person name="Allmer J."/>
            <person name="Balk J."/>
            <person name="Bisova K."/>
            <person name="Chen C.J."/>
            <person name="Elias M."/>
            <person name="Gendler K."/>
            <person name="Hauser C."/>
            <person name="Lamb M.R."/>
            <person name="Ledford H."/>
            <person name="Long J.C."/>
            <person name="Minagawa J."/>
            <person name="Page M.D."/>
            <person name="Pan J."/>
            <person name="Pootakham W."/>
            <person name="Roje S."/>
            <person name="Rose A."/>
            <person name="Stahlberg E."/>
            <person name="Terauchi A.M."/>
            <person name="Yang P."/>
            <person name="Ball S."/>
            <person name="Bowler C."/>
            <person name="Dieckmann C.L."/>
            <person name="Gladyshev V.N."/>
            <person name="Green P."/>
            <person name="Jorgensen R."/>
            <person name="Mayfield S."/>
            <person name="Mueller-Roeber B."/>
            <person name="Rajamani S."/>
            <person name="Sayre R.T."/>
            <person name="Brokstein P."/>
            <person name="Dubchak I."/>
            <person name="Goodstein D."/>
            <person name="Hornick L."/>
            <person name="Huang Y.W."/>
            <person name="Jhaveri J."/>
            <person name="Luo Y."/>
            <person name="Martinez D."/>
            <person name="Ngau W.C."/>
            <person name="Otillar B."/>
            <person name="Poliakov A."/>
            <person name="Porter A."/>
            <person name="Szajkowski L."/>
            <person name="Werner G."/>
            <person name="Zhou K."/>
            <person name="Grigoriev I.V."/>
            <person name="Rokhsar D.S."/>
            <person name="Grossman A.R."/>
        </authorList>
    </citation>
    <scope>NUCLEOTIDE SEQUENCE [LARGE SCALE GENOMIC DNA]</scope>
    <source>
        <strain evidence="4">CC-503</strain>
    </source>
</reference>
<feature type="region of interest" description="Disordered" evidence="1">
    <location>
        <begin position="1647"/>
        <end position="1696"/>
    </location>
</feature>
<gene>
    <name evidence="3" type="ORF">CHLRE_03g150800v5</name>
</gene>
<name>A0A2K3DVQ9_CHLRE</name>